<evidence type="ECO:0000313" key="1">
    <source>
        <dbReference type="EMBL" id="QMV15485.1"/>
    </source>
</evidence>
<evidence type="ECO:0000313" key="4">
    <source>
        <dbReference type="Proteomes" id="UP000515264"/>
    </source>
</evidence>
<dbReference type="EMBL" id="CP046268">
    <property type="protein sequence ID" value="QMV15485.1"/>
    <property type="molecule type" value="Genomic_DNA"/>
</dbReference>
<accession>A0A1N6MAR0</accession>
<evidence type="ECO:0000313" key="2">
    <source>
        <dbReference type="EMBL" id="SIO96548.1"/>
    </source>
</evidence>
<evidence type="ECO:0000313" key="3">
    <source>
        <dbReference type="Proteomes" id="UP000184774"/>
    </source>
</evidence>
<dbReference type="OrthoDB" id="5877964at2"/>
<dbReference type="InterPro" id="IPR021070">
    <property type="entry name" value="Killing_trait_RebB"/>
</dbReference>
<reference evidence="1" key="2">
    <citation type="submission" date="2019-11" db="EMBL/GenBank/DDBJ databases">
        <authorList>
            <person name="January G."/>
            <person name="Bunk B."/>
        </authorList>
    </citation>
    <scope>NUCLEOTIDE SEQUENCE</scope>
    <source>
        <strain evidence="1">3.6</strain>
    </source>
</reference>
<organism evidence="2 3">
    <name type="scientific">Vibrio spartinae</name>
    <dbReference type="NCBI Taxonomy" id="1918945"/>
    <lineage>
        <taxon>Bacteria</taxon>
        <taxon>Pseudomonadati</taxon>
        <taxon>Pseudomonadota</taxon>
        <taxon>Gammaproteobacteria</taxon>
        <taxon>Vibrionales</taxon>
        <taxon>Vibrionaceae</taxon>
        <taxon>Vibrio</taxon>
    </lineage>
</organism>
<reference evidence="1 4" key="3">
    <citation type="journal article" date="2020" name="J. Nat. Prod.">
        <title>Genomics-Metabolomics Profiling Disclosed Marine Vibrio spartinae 3.6 as a Producer of a New Branched Side Chain Prodigiosin.</title>
        <authorList>
            <person name="Vitale G.A."/>
            <person name="Sciarretta M."/>
            <person name="Palma Esposito F."/>
            <person name="January G.G."/>
            <person name="Giaccio M."/>
            <person name="Bunk B."/>
            <person name="Sproer C."/>
            <person name="Bajerski F."/>
            <person name="Power D."/>
            <person name="Festa C."/>
            <person name="Monti M.C."/>
            <person name="D'Auria M.V."/>
            <person name="de Pascale D."/>
        </authorList>
    </citation>
    <scope>NUCLEOTIDE SEQUENCE [LARGE SCALE GENOMIC DNA]</scope>
    <source>
        <strain evidence="1 4">3.6</strain>
    </source>
</reference>
<dbReference type="RefSeq" id="WP_074374983.1">
    <property type="nucleotide sequence ID" value="NZ_AP024907.1"/>
</dbReference>
<gene>
    <name evidence="2" type="ORF">VSP9026_04351</name>
    <name evidence="1" type="ORF">Vspart_02805</name>
</gene>
<keyword evidence="4" id="KW-1185">Reference proteome</keyword>
<dbReference type="EMBL" id="FSSB01000032">
    <property type="protein sequence ID" value="SIO96548.1"/>
    <property type="molecule type" value="Genomic_DNA"/>
</dbReference>
<dbReference type="AlphaFoldDB" id="A0A1N6MAR0"/>
<reference evidence="2 3" key="1">
    <citation type="submission" date="2016-12" db="EMBL/GenBank/DDBJ databases">
        <authorList>
            <person name="Song W.-J."/>
            <person name="Kurnit D.M."/>
        </authorList>
    </citation>
    <scope>NUCLEOTIDE SEQUENCE [LARGE SCALE GENOMIC DNA]</scope>
    <source>
        <strain evidence="2 3">CECT 9026</strain>
    </source>
</reference>
<dbReference type="Proteomes" id="UP000184774">
    <property type="component" value="Unassembled WGS sequence"/>
</dbReference>
<dbReference type="Pfam" id="PF11747">
    <property type="entry name" value="RebB"/>
    <property type="match status" value="1"/>
</dbReference>
<protein>
    <submittedName>
        <fullName evidence="2">Killing trait</fullName>
    </submittedName>
</protein>
<name>A0A1N6MAR0_9VIBR</name>
<proteinExistence type="predicted"/>
<sequence>MPVNDAVTDSVTQVNTEAVGSTPAAAIGNLLISTSHAMGLTAHSSVSANQQGTLVHQTSTVQGVNSLLSTGSAIVGRSVELILEPSGKKKS</sequence>
<dbReference type="Proteomes" id="UP000515264">
    <property type="component" value="Chromosome 1"/>
</dbReference>